<name>A0A0E9QSJ5_ANGAN</name>
<accession>A0A0E9QSJ5</accession>
<protein>
    <submittedName>
        <fullName evidence="1">Uncharacterized protein</fullName>
    </submittedName>
</protein>
<sequence length="68" mass="7943">MHCFVCKNREDATIYGPFLRPYIKKSKFKVQTWGVGLSRQNIHFSLHCSHTHNKAMLSKCANDQSFKK</sequence>
<evidence type="ECO:0000313" key="1">
    <source>
        <dbReference type="EMBL" id="JAH19407.1"/>
    </source>
</evidence>
<proteinExistence type="predicted"/>
<dbReference type="AlphaFoldDB" id="A0A0E9QSJ5"/>
<dbReference type="EMBL" id="GBXM01089170">
    <property type="protein sequence ID" value="JAH19407.1"/>
    <property type="molecule type" value="Transcribed_RNA"/>
</dbReference>
<organism evidence="1">
    <name type="scientific">Anguilla anguilla</name>
    <name type="common">European freshwater eel</name>
    <name type="synonym">Muraena anguilla</name>
    <dbReference type="NCBI Taxonomy" id="7936"/>
    <lineage>
        <taxon>Eukaryota</taxon>
        <taxon>Metazoa</taxon>
        <taxon>Chordata</taxon>
        <taxon>Craniata</taxon>
        <taxon>Vertebrata</taxon>
        <taxon>Euteleostomi</taxon>
        <taxon>Actinopterygii</taxon>
        <taxon>Neopterygii</taxon>
        <taxon>Teleostei</taxon>
        <taxon>Anguilliformes</taxon>
        <taxon>Anguillidae</taxon>
        <taxon>Anguilla</taxon>
    </lineage>
</organism>
<reference evidence="1" key="1">
    <citation type="submission" date="2014-11" db="EMBL/GenBank/DDBJ databases">
        <authorList>
            <person name="Amaro Gonzalez C."/>
        </authorList>
    </citation>
    <scope>NUCLEOTIDE SEQUENCE</scope>
</reference>
<reference evidence="1" key="2">
    <citation type="journal article" date="2015" name="Fish Shellfish Immunol.">
        <title>Early steps in the European eel (Anguilla anguilla)-Vibrio vulnificus interaction in the gills: Role of the RtxA13 toxin.</title>
        <authorList>
            <person name="Callol A."/>
            <person name="Pajuelo D."/>
            <person name="Ebbesson L."/>
            <person name="Teles M."/>
            <person name="MacKenzie S."/>
            <person name="Amaro C."/>
        </authorList>
    </citation>
    <scope>NUCLEOTIDE SEQUENCE</scope>
</reference>